<dbReference type="Pfam" id="PF13649">
    <property type="entry name" value="Methyltransf_25"/>
    <property type="match status" value="1"/>
</dbReference>
<dbReference type="GO" id="GO:0032259">
    <property type="term" value="P:methylation"/>
    <property type="evidence" value="ECO:0007669"/>
    <property type="project" value="UniProtKB-KW"/>
</dbReference>
<dbReference type="GO" id="GO:0008168">
    <property type="term" value="F:methyltransferase activity"/>
    <property type="evidence" value="ECO:0007669"/>
    <property type="project" value="UniProtKB-KW"/>
</dbReference>
<gene>
    <name evidence="2" type="ORF">ACFO7V_06735</name>
</gene>
<dbReference type="CDD" id="cd02440">
    <property type="entry name" value="AdoMet_MTases"/>
    <property type="match status" value="1"/>
</dbReference>
<dbReference type="EC" id="2.1.1.-" evidence="2"/>
<dbReference type="Gene3D" id="3.40.50.150">
    <property type="entry name" value="Vaccinia Virus protein VP39"/>
    <property type="match status" value="1"/>
</dbReference>
<dbReference type="RefSeq" id="WP_096257047.1">
    <property type="nucleotide sequence ID" value="NZ_BAAAVQ010000022.1"/>
</dbReference>
<dbReference type="SUPFAM" id="SSF53335">
    <property type="entry name" value="S-adenosyl-L-methionine-dependent methyltransferases"/>
    <property type="match status" value="1"/>
</dbReference>
<dbReference type="InterPro" id="IPR050508">
    <property type="entry name" value="Methyltransf_Superfamily"/>
</dbReference>
<proteinExistence type="predicted"/>
<name>A0ABV9ML03_9MICC</name>
<accession>A0ABV9ML03</accession>
<reference evidence="3" key="1">
    <citation type="journal article" date="2019" name="Int. J. Syst. Evol. Microbiol.">
        <title>The Global Catalogue of Microorganisms (GCM) 10K type strain sequencing project: providing services to taxonomists for standard genome sequencing and annotation.</title>
        <authorList>
            <consortium name="The Broad Institute Genomics Platform"/>
            <consortium name="The Broad Institute Genome Sequencing Center for Infectious Disease"/>
            <person name="Wu L."/>
            <person name="Ma J."/>
        </authorList>
    </citation>
    <scope>NUCLEOTIDE SEQUENCE [LARGE SCALE GENOMIC DNA]</scope>
    <source>
        <strain evidence="3">CGMCC 1.12849</strain>
    </source>
</reference>
<sequence>MTNELSDFVQAPNQGLHPEVYEIENNAMDRSGALFARLEDLAPWDGKDLLDLGCGTGYWLPKYLSDSGTVIGVEPDANLLQAARARSAHIQVHQGSAEHLPCADESLDVIHARFAYFFPSPKNDCSAGVAEALRVLRPGGSLLVIDNDQQHGEFASLLQSSPWAAAQGESNFTNAWWEDHGATRHEVMSSWKFDSVQDLASVLHIEFPTQLANEWIARHPHATQLSYGYVIYQIRKEATDAQ</sequence>
<organism evidence="2 3">
    <name type="scientific">Glutamicibacter bergerei</name>
    <dbReference type="NCBI Taxonomy" id="256702"/>
    <lineage>
        <taxon>Bacteria</taxon>
        <taxon>Bacillati</taxon>
        <taxon>Actinomycetota</taxon>
        <taxon>Actinomycetes</taxon>
        <taxon>Micrococcales</taxon>
        <taxon>Micrococcaceae</taxon>
        <taxon>Glutamicibacter</taxon>
    </lineage>
</organism>
<evidence type="ECO:0000313" key="2">
    <source>
        <dbReference type="EMBL" id="MFC4715834.1"/>
    </source>
</evidence>
<dbReference type="EMBL" id="JBHSHE010000026">
    <property type="protein sequence ID" value="MFC4715834.1"/>
    <property type="molecule type" value="Genomic_DNA"/>
</dbReference>
<feature type="domain" description="Methyltransferase" evidence="1">
    <location>
        <begin position="50"/>
        <end position="140"/>
    </location>
</feature>
<keyword evidence="2" id="KW-0489">Methyltransferase</keyword>
<evidence type="ECO:0000259" key="1">
    <source>
        <dbReference type="Pfam" id="PF13649"/>
    </source>
</evidence>
<keyword evidence="2" id="KW-0808">Transferase</keyword>
<keyword evidence="3" id="KW-1185">Reference proteome</keyword>
<dbReference type="InterPro" id="IPR029063">
    <property type="entry name" value="SAM-dependent_MTases_sf"/>
</dbReference>
<dbReference type="Proteomes" id="UP001595884">
    <property type="component" value="Unassembled WGS sequence"/>
</dbReference>
<dbReference type="PANTHER" id="PTHR42912">
    <property type="entry name" value="METHYLTRANSFERASE"/>
    <property type="match status" value="1"/>
</dbReference>
<evidence type="ECO:0000313" key="3">
    <source>
        <dbReference type="Proteomes" id="UP001595884"/>
    </source>
</evidence>
<dbReference type="InterPro" id="IPR041698">
    <property type="entry name" value="Methyltransf_25"/>
</dbReference>
<protein>
    <submittedName>
        <fullName evidence="2">Class I SAM-dependent methyltransferase</fullName>
        <ecNumber evidence="2">2.1.1.-</ecNumber>
    </submittedName>
</protein>
<comment type="caution">
    <text evidence="2">The sequence shown here is derived from an EMBL/GenBank/DDBJ whole genome shotgun (WGS) entry which is preliminary data.</text>
</comment>